<evidence type="ECO:0000256" key="1">
    <source>
        <dbReference type="SAM" id="MobiDB-lite"/>
    </source>
</evidence>
<proteinExistence type="predicted"/>
<dbReference type="Proteomes" id="UP000295455">
    <property type="component" value="Unassembled WGS sequence"/>
</dbReference>
<organism evidence="2 3">
    <name type="scientific">Mariniflexile fucanivorans</name>
    <dbReference type="NCBI Taxonomy" id="264023"/>
    <lineage>
        <taxon>Bacteria</taxon>
        <taxon>Pseudomonadati</taxon>
        <taxon>Bacteroidota</taxon>
        <taxon>Flavobacteriia</taxon>
        <taxon>Flavobacteriales</taxon>
        <taxon>Flavobacteriaceae</taxon>
        <taxon>Mariniflexile</taxon>
    </lineage>
</organism>
<dbReference type="AlphaFoldDB" id="A0A4R1R9Z5"/>
<sequence>MKHQNKNFPEFLEEDLGDYPQGMSDNDLEYVGHI</sequence>
<gene>
    <name evidence="2" type="ORF">EV196_11350</name>
</gene>
<comment type="caution">
    <text evidence="2">The sequence shown here is derived from an EMBL/GenBank/DDBJ whole genome shotgun (WGS) entry which is preliminary data.</text>
</comment>
<reference evidence="2 3" key="1">
    <citation type="submission" date="2019-03" db="EMBL/GenBank/DDBJ databases">
        <title>Genomic Encyclopedia of Type Strains, Phase IV (KMG-IV): sequencing the most valuable type-strain genomes for metagenomic binning, comparative biology and taxonomic classification.</title>
        <authorList>
            <person name="Goeker M."/>
        </authorList>
    </citation>
    <scope>NUCLEOTIDE SEQUENCE [LARGE SCALE GENOMIC DNA]</scope>
    <source>
        <strain evidence="2 3">DSM 18792</strain>
    </source>
</reference>
<keyword evidence="3" id="KW-1185">Reference proteome</keyword>
<evidence type="ECO:0000313" key="3">
    <source>
        <dbReference type="Proteomes" id="UP000295455"/>
    </source>
</evidence>
<protein>
    <submittedName>
        <fullName evidence="2">Uncharacterized protein</fullName>
    </submittedName>
</protein>
<evidence type="ECO:0000313" key="2">
    <source>
        <dbReference type="EMBL" id="TCL62508.1"/>
    </source>
</evidence>
<accession>A0A4R1R9Z5</accession>
<name>A0A4R1R9Z5_9FLAO</name>
<feature type="region of interest" description="Disordered" evidence="1">
    <location>
        <begin position="1"/>
        <end position="34"/>
    </location>
</feature>
<dbReference type="EMBL" id="SLUP01000013">
    <property type="protein sequence ID" value="TCL62508.1"/>
    <property type="molecule type" value="Genomic_DNA"/>
</dbReference>